<evidence type="ECO:0000256" key="5">
    <source>
        <dbReference type="ARBA" id="ARBA00022676"/>
    </source>
</evidence>
<dbReference type="Pfam" id="PF05007">
    <property type="entry name" value="Mannosyl_trans"/>
    <property type="match status" value="1"/>
</dbReference>
<evidence type="ECO:0000256" key="7">
    <source>
        <dbReference type="ARBA" id="ARBA00022692"/>
    </source>
</evidence>
<evidence type="ECO:0000313" key="13">
    <source>
        <dbReference type="Proteomes" id="UP000187209"/>
    </source>
</evidence>
<accession>A0A1R2D2J5</accession>
<dbReference type="GO" id="GO:0051751">
    <property type="term" value="F:alpha-1,4-mannosyltransferase activity"/>
    <property type="evidence" value="ECO:0007669"/>
    <property type="project" value="InterPro"/>
</dbReference>
<dbReference type="InterPro" id="IPR007704">
    <property type="entry name" value="PIG-M"/>
</dbReference>
<sequence>MLKGLHIFILGTIIRLVLLLYGEWQDHNLEVKYTDIDYYVYSDASSYILQGKSPFLRHTYRYTPLLAYLLLPNSWLFCFGKIIFILADLWTGLIILKILKHHNYSESYTAIWLLNPLVFNISTRGSSDSISSLLILSTVWLLENHKLTSAGICYGLAVHFRIYPIIYALALYLYIDHDKKSFFTYKRLKFTIISAGVFLILGTVFYWVYGFEFLYETYLYHFVRKDNRHNFSVYFYPLYLTYTTYAKWVGLMAFIPQWGLIIYMSFSRLPLYITMLSSTFVFVIFNKVCTAQYFIWYITLLPITLPGLKISLKSGLGLIIPWVLTEVHWLYWGYRLEFLGENVFWELWAASLCFFVANARVLVKLMQGVVGEKQKNA</sequence>
<protein>
    <recommendedName>
        <fullName evidence="11">GPI mannosyltransferase 1</fullName>
        <ecNumber evidence="11">2.4.1.-</ecNumber>
    </recommendedName>
    <alternativeName>
        <fullName evidence="11">GPI mannosyltransferase I</fullName>
    </alternativeName>
</protein>
<feature type="transmembrane region" description="Helical" evidence="11">
    <location>
        <begin position="154"/>
        <end position="175"/>
    </location>
</feature>
<dbReference type="GO" id="GO:0005789">
    <property type="term" value="C:endoplasmic reticulum membrane"/>
    <property type="evidence" value="ECO:0007669"/>
    <property type="project" value="UniProtKB-SubCell"/>
</dbReference>
<proteinExistence type="inferred from homology"/>
<comment type="function">
    <text evidence="11">Catalytic subunit of the glycosylphosphatidylinositol-mannosyltransferase I complex which catalyzes the transfer of the first mannose, via an alpha-1,4 bond from a dolichol-phosphate-mannose (Dol-P-Man) to the glucosaminyl acyl phosphatidylinositol (GlcN-(acyl)PI) intermediate to generate alpha-D-Man-(1-&gt;4)-alpha-D-GlcN-(1-&gt;6)-(1-radyl,2-acyl-sn-glycero-3-phospho)-2-acyl-inositol and participates in the sixth step of the glycosylphosphatidylinositol-anchor biosynthesis.</text>
</comment>
<keyword evidence="9 11" id="KW-1133">Transmembrane helix</keyword>
<dbReference type="EC" id="2.4.1.-" evidence="11"/>
<dbReference type="AlphaFoldDB" id="A0A1R2D2J5"/>
<evidence type="ECO:0000256" key="11">
    <source>
        <dbReference type="RuleBase" id="RU365064"/>
    </source>
</evidence>
<gene>
    <name evidence="12" type="ORF">SteCoe_1195</name>
</gene>
<keyword evidence="4 11" id="KW-0337">GPI-anchor biosynthesis</keyword>
<dbReference type="UniPathway" id="UPA00196"/>
<comment type="similarity">
    <text evidence="3 11">Belongs to the PIGM family.</text>
</comment>
<evidence type="ECO:0000256" key="10">
    <source>
        <dbReference type="ARBA" id="ARBA00023136"/>
    </source>
</evidence>
<dbReference type="OrthoDB" id="1741594at2759"/>
<reference evidence="12 13" key="1">
    <citation type="submission" date="2016-11" db="EMBL/GenBank/DDBJ databases">
        <title>The macronuclear genome of Stentor coeruleus: a giant cell with tiny introns.</title>
        <authorList>
            <person name="Slabodnick M."/>
            <person name="Ruby J.G."/>
            <person name="Reiff S.B."/>
            <person name="Swart E.C."/>
            <person name="Gosai S."/>
            <person name="Prabakaran S."/>
            <person name="Witkowska E."/>
            <person name="Larue G.E."/>
            <person name="Fisher S."/>
            <person name="Freeman R.M."/>
            <person name="Gunawardena J."/>
            <person name="Chu W."/>
            <person name="Stover N.A."/>
            <person name="Gregory B.D."/>
            <person name="Nowacki M."/>
            <person name="Derisi J."/>
            <person name="Roy S.W."/>
            <person name="Marshall W.F."/>
            <person name="Sood P."/>
        </authorList>
    </citation>
    <scope>NUCLEOTIDE SEQUENCE [LARGE SCALE GENOMIC DNA]</scope>
    <source>
        <strain evidence="12">WM001</strain>
    </source>
</reference>
<name>A0A1R2D2J5_9CILI</name>
<comment type="subcellular location">
    <subcellularLocation>
        <location evidence="1 11">Endoplasmic reticulum membrane</location>
        <topology evidence="1 11">Multi-pass membrane protein</topology>
    </subcellularLocation>
</comment>
<keyword evidence="5 11" id="KW-0328">Glycosyltransferase</keyword>
<organism evidence="12 13">
    <name type="scientific">Stentor coeruleus</name>
    <dbReference type="NCBI Taxonomy" id="5963"/>
    <lineage>
        <taxon>Eukaryota</taxon>
        <taxon>Sar</taxon>
        <taxon>Alveolata</taxon>
        <taxon>Ciliophora</taxon>
        <taxon>Postciliodesmatophora</taxon>
        <taxon>Heterotrichea</taxon>
        <taxon>Heterotrichida</taxon>
        <taxon>Stentoridae</taxon>
        <taxon>Stentor</taxon>
    </lineage>
</organism>
<keyword evidence="10 11" id="KW-0472">Membrane</keyword>
<dbReference type="GO" id="GO:1990529">
    <property type="term" value="C:glycosylphosphatidylinositol-mannosyltransferase I complex"/>
    <property type="evidence" value="ECO:0007669"/>
    <property type="project" value="TreeGrafter"/>
</dbReference>
<feature type="transmembrane region" description="Helical" evidence="11">
    <location>
        <begin position="187"/>
        <end position="209"/>
    </location>
</feature>
<feature type="transmembrane region" description="Helical" evidence="11">
    <location>
        <begin position="74"/>
        <end position="96"/>
    </location>
</feature>
<evidence type="ECO:0000313" key="12">
    <source>
        <dbReference type="EMBL" id="OMJ95430.1"/>
    </source>
</evidence>
<comment type="pathway">
    <text evidence="2 11">Glycolipid biosynthesis; glycosylphosphatidylinositol-anchor biosynthesis.</text>
</comment>
<dbReference type="GO" id="GO:0004376">
    <property type="term" value="F:GPI mannosyltransferase activity"/>
    <property type="evidence" value="ECO:0007669"/>
    <property type="project" value="InterPro"/>
</dbReference>
<feature type="transmembrane region" description="Helical" evidence="11">
    <location>
        <begin position="7"/>
        <end position="24"/>
    </location>
</feature>
<keyword evidence="13" id="KW-1185">Reference proteome</keyword>
<evidence type="ECO:0000256" key="6">
    <source>
        <dbReference type="ARBA" id="ARBA00022679"/>
    </source>
</evidence>
<keyword evidence="6 11" id="KW-0808">Transferase</keyword>
<evidence type="ECO:0000256" key="2">
    <source>
        <dbReference type="ARBA" id="ARBA00004687"/>
    </source>
</evidence>
<keyword evidence="7 11" id="KW-0812">Transmembrane</keyword>
<feature type="transmembrane region" description="Helical" evidence="11">
    <location>
        <begin position="269"/>
        <end position="285"/>
    </location>
</feature>
<dbReference type="GO" id="GO:0006506">
    <property type="term" value="P:GPI anchor biosynthetic process"/>
    <property type="evidence" value="ECO:0007669"/>
    <property type="project" value="UniProtKB-UniPathway"/>
</dbReference>
<feature type="transmembrane region" description="Helical" evidence="11">
    <location>
        <begin position="291"/>
        <end position="308"/>
    </location>
</feature>
<evidence type="ECO:0000256" key="1">
    <source>
        <dbReference type="ARBA" id="ARBA00004477"/>
    </source>
</evidence>
<dbReference type="Proteomes" id="UP000187209">
    <property type="component" value="Unassembled WGS sequence"/>
</dbReference>
<dbReference type="EMBL" id="MPUH01000012">
    <property type="protein sequence ID" value="OMJ95430.1"/>
    <property type="molecule type" value="Genomic_DNA"/>
</dbReference>
<evidence type="ECO:0000256" key="8">
    <source>
        <dbReference type="ARBA" id="ARBA00022824"/>
    </source>
</evidence>
<evidence type="ECO:0000256" key="9">
    <source>
        <dbReference type="ARBA" id="ARBA00022989"/>
    </source>
</evidence>
<evidence type="ECO:0000256" key="3">
    <source>
        <dbReference type="ARBA" id="ARBA00011071"/>
    </source>
</evidence>
<keyword evidence="8 11" id="KW-0256">Endoplasmic reticulum</keyword>
<comment type="caution">
    <text evidence="12">The sequence shown here is derived from an EMBL/GenBank/DDBJ whole genome shotgun (WGS) entry which is preliminary data.</text>
</comment>
<evidence type="ECO:0000256" key="4">
    <source>
        <dbReference type="ARBA" id="ARBA00022502"/>
    </source>
</evidence>
<feature type="transmembrane region" description="Helical" evidence="11">
    <location>
        <begin position="344"/>
        <end position="363"/>
    </location>
</feature>
<dbReference type="PANTHER" id="PTHR12886:SF0">
    <property type="entry name" value="GPI MANNOSYLTRANSFERASE 1"/>
    <property type="match status" value="1"/>
</dbReference>
<dbReference type="PANTHER" id="PTHR12886">
    <property type="entry name" value="PIG-M MANNOSYLTRANSFERASE"/>
    <property type="match status" value="1"/>
</dbReference>